<dbReference type="HOGENOM" id="CLU_2759290_0_0_1"/>
<feature type="transmembrane region" description="Helical" evidence="1">
    <location>
        <begin position="49"/>
        <end position="67"/>
    </location>
</feature>
<dbReference type="InParanoid" id="A0A0C3DAA3"/>
<dbReference type="AlphaFoldDB" id="A0A0C3DAA3"/>
<dbReference type="EMBL" id="KN822183">
    <property type="protein sequence ID" value="KIM53324.1"/>
    <property type="molecule type" value="Genomic_DNA"/>
</dbReference>
<evidence type="ECO:0000313" key="2">
    <source>
        <dbReference type="EMBL" id="KIM53324.1"/>
    </source>
</evidence>
<evidence type="ECO:0000256" key="1">
    <source>
        <dbReference type="SAM" id="Phobius"/>
    </source>
</evidence>
<dbReference type="Proteomes" id="UP000053989">
    <property type="component" value="Unassembled WGS sequence"/>
</dbReference>
<keyword evidence="1" id="KW-0472">Membrane</keyword>
<proteinExistence type="predicted"/>
<gene>
    <name evidence="2" type="ORF">SCLCIDRAFT_31942</name>
</gene>
<organism evidence="2 3">
    <name type="scientific">Scleroderma citrinum Foug A</name>
    <dbReference type="NCBI Taxonomy" id="1036808"/>
    <lineage>
        <taxon>Eukaryota</taxon>
        <taxon>Fungi</taxon>
        <taxon>Dikarya</taxon>
        <taxon>Basidiomycota</taxon>
        <taxon>Agaricomycotina</taxon>
        <taxon>Agaricomycetes</taxon>
        <taxon>Agaricomycetidae</taxon>
        <taxon>Boletales</taxon>
        <taxon>Sclerodermatineae</taxon>
        <taxon>Sclerodermataceae</taxon>
        <taxon>Scleroderma</taxon>
    </lineage>
</organism>
<evidence type="ECO:0000313" key="3">
    <source>
        <dbReference type="Proteomes" id="UP000053989"/>
    </source>
</evidence>
<accession>A0A0C3DAA3</accession>
<keyword evidence="1" id="KW-1133">Transmembrane helix</keyword>
<sequence length="70" mass="7601">MYSGTASRWEKYIGLCPVDGGVFPESLVPPSPSGDVSFLNKPQKVTALGFNYIFTELAYILTVMAGLNKL</sequence>
<reference evidence="2 3" key="1">
    <citation type="submission" date="2014-04" db="EMBL/GenBank/DDBJ databases">
        <authorList>
            <consortium name="DOE Joint Genome Institute"/>
            <person name="Kuo A."/>
            <person name="Kohler A."/>
            <person name="Nagy L.G."/>
            <person name="Floudas D."/>
            <person name="Copeland A."/>
            <person name="Barry K.W."/>
            <person name="Cichocki N."/>
            <person name="Veneault-Fourrey C."/>
            <person name="LaButti K."/>
            <person name="Lindquist E.A."/>
            <person name="Lipzen A."/>
            <person name="Lundell T."/>
            <person name="Morin E."/>
            <person name="Murat C."/>
            <person name="Sun H."/>
            <person name="Tunlid A."/>
            <person name="Henrissat B."/>
            <person name="Grigoriev I.V."/>
            <person name="Hibbett D.S."/>
            <person name="Martin F."/>
            <person name="Nordberg H.P."/>
            <person name="Cantor M.N."/>
            <person name="Hua S.X."/>
        </authorList>
    </citation>
    <scope>NUCLEOTIDE SEQUENCE [LARGE SCALE GENOMIC DNA]</scope>
    <source>
        <strain evidence="2 3">Foug A</strain>
    </source>
</reference>
<reference evidence="3" key="2">
    <citation type="submission" date="2015-01" db="EMBL/GenBank/DDBJ databases">
        <title>Evolutionary Origins and Diversification of the Mycorrhizal Mutualists.</title>
        <authorList>
            <consortium name="DOE Joint Genome Institute"/>
            <consortium name="Mycorrhizal Genomics Consortium"/>
            <person name="Kohler A."/>
            <person name="Kuo A."/>
            <person name="Nagy L.G."/>
            <person name="Floudas D."/>
            <person name="Copeland A."/>
            <person name="Barry K.W."/>
            <person name="Cichocki N."/>
            <person name="Veneault-Fourrey C."/>
            <person name="LaButti K."/>
            <person name="Lindquist E.A."/>
            <person name="Lipzen A."/>
            <person name="Lundell T."/>
            <person name="Morin E."/>
            <person name="Murat C."/>
            <person name="Riley R."/>
            <person name="Ohm R."/>
            <person name="Sun H."/>
            <person name="Tunlid A."/>
            <person name="Henrissat B."/>
            <person name="Grigoriev I.V."/>
            <person name="Hibbett D.S."/>
            <person name="Martin F."/>
        </authorList>
    </citation>
    <scope>NUCLEOTIDE SEQUENCE [LARGE SCALE GENOMIC DNA]</scope>
    <source>
        <strain evidence="3">Foug A</strain>
    </source>
</reference>
<keyword evidence="3" id="KW-1185">Reference proteome</keyword>
<name>A0A0C3DAA3_9AGAM</name>
<protein>
    <submittedName>
        <fullName evidence="2">Uncharacterized protein</fullName>
    </submittedName>
</protein>
<keyword evidence="1" id="KW-0812">Transmembrane</keyword>